<dbReference type="InterPro" id="IPR011009">
    <property type="entry name" value="Kinase-like_dom_sf"/>
</dbReference>
<name>A0ABQ4G5T8_9ACTN</name>
<evidence type="ECO:0000313" key="3">
    <source>
        <dbReference type="Proteomes" id="UP000603904"/>
    </source>
</evidence>
<dbReference type="InterPro" id="IPR002575">
    <property type="entry name" value="Aminoglycoside_PTrfase"/>
</dbReference>
<dbReference type="RefSeq" id="WP_239103942.1">
    <property type="nucleotide sequence ID" value="NZ_BAAAGP010000017.1"/>
</dbReference>
<feature type="domain" description="Aminoglycoside phosphotransferase" evidence="1">
    <location>
        <begin position="36"/>
        <end position="257"/>
    </location>
</feature>
<comment type="caution">
    <text evidence="2">The sequence shown here is derived from an EMBL/GenBank/DDBJ whole genome shotgun (WGS) entry which is preliminary data.</text>
</comment>
<dbReference type="Pfam" id="PF01636">
    <property type="entry name" value="APH"/>
    <property type="match status" value="1"/>
</dbReference>
<protein>
    <submittedName>
        <fullName evidence="2">Phosphotransferase</fullName>
    </submittedName>
</protein>
<evidence type="ECO:0000313" key="2">
    <source>
        <dbReference type="EMBL" id="GIH42447.1"/>
    </source>
</evidence>
<dbReference type="CDD" id="cd05155">
    <property type="entry name" value="APH_ChoK_like_1"/>
    <property type="match status" value="1"/>
</dbReference>
<dbReference type="Gene3D" id="3.30.200.20">
    <property type="entry name" value="Phosphorylase Kinase, domain 1"/>
    <property type="match status" value="1"/>
</dbReference>
<gene>
    <name evidence="2" type="ORF">Mco01_54470</name>
</gene>
<keyword evidence="3" id="KW-1185">Reference proteome</keyword>
<sequence length="299" mass="32851">MHAGQLTVSPETVRALVDEQFPEWRGLPVTGLASWGTVNAIFRVGDRLTARFPLQPAQAGSTRRWLEAEAEAARELAGRTRFPTPEPVALGEPGAGYPLPWSVQTWLPGVVATDEDPGESVAFAHDLAALIGDLRSIDTRGRTFAGHGRGGDLRSHDAWMETCFERSERLLDVRRLRRIWEDLRSLPRTADDVMTHGDLIPGNVLVSDGRLAGILDVGGFGPADPALDLVGAWHLLGAGPRRVLRLDLGCDDLEWERGKAWAFVQAMGLPWYYLDTNPVMSRTGRRTLERILADTPSGH</sequence>
<dbReference type="SUPFAM" id="SSF56112">
    <property type="entry name" value="Protein kinase-like (PK-like)"/>
    <property type="match status" value="1"/>
</dbReference>
<dbReference type="Proteomes" id="UP000603904">
    <property type="component" value="Unassembled WGS sequence"/>
</dbReference>
<reference evidence="2 3" key="1">
    <citation type="submission" date="2021-01" db="EMBL/GenBank/DDBJ databases">
        <title>Whole genome shotgun sequence of Microbispora corallina NBRC 16416.</title>
        <authorList>
            <person name="Komaki H."/>
            <person name="Tamura T."/>
        </authorList>
    </citation>
    <scope>NUCLEOTIDE SEQUENCE [LARGE SCALE GENOMIC DNA]</scope>
    <source>
        <strain evidence="2 3">NBRC 16416</strain>
    </source>
</reference>
<proteinExistence type="predicted"/>
<evidence type="ECO:0000259" key="1">
    <source>
        <dbReference type="Pfam" id="PF01636"/>
    </source>
</evidence>
<dbReference type="PANTHER" id="PTHR21310:SF42">
    <property type="entry name" value="BIFUNCTIONAL AAC_APH"/>
    <property type="match status" value="1"/>
</dbReference>
<dbReference type="EMBL" id="BOOC01000030">
    <property type="protein sequence ID" value="GIH42447.1"/>
    <property type="molecule type" value="Genomic_DNA"/>
</dbReference>
<dbReference type="Gene3D" id="3.90.1200.10">
    <property type="match status" value="1"/>
</dbReference>
<dbReference type="InterPro" id="IPR051678">
    <property type="entry name" value="AGP_Transferase"/>
</dbReference>
<accession>A0ABQ4G5T8</accession>
<organism evidence="2 3">
    <name type="scientific">Microbispora corallina</name>
    <dbReference type="NCBI Taxonomy" id="83302"/>
    <lineage>
        <taxon>Bacteria</taxon>
        <taxon>Bacillati</taxon>
        <taxon>Actinomycetota</taxon>
        <taxon>Actinomycetes</taxon>
        <taxon>Streptosporangiales</taxon>
        <taxon>Streptosporangiaceae</taxon>
        <taxon>Microbispora</taxon>
    </lineage>
</organism>
<dbReference type="PANTHER" id="PTHR21310">
    <property type="entry name" value="AMINOGLYCOSIDE PHOSPHOTRANSFERASE-RELATED-RELATED"/>
    <property type="match status" value="1"/>
</dbReference>